<evidence type="ECO:0008006" key="3">
    <source>
        <dbReference type="Google" id="ProtNLM"/>
    </source>
</evidence>
<evidence type="ECO:0000313" key="1">
    <source>
        <dbReference type="EMBL" id="RJT14997.1"/>
    </source>
</evidence>
<proteinExistence type="predicted"/>
<dbReference type="RefSeq" id="WP_112164493.1">
    <property type="nucleotide sequence ID" value="NZ_CBCPIW010000007.1"/>
</dbReference>
<protein>
    <recommendedName>
        <fullName evidence="3">Peptidase C58 YopT-type domain-containing protein</fullName>
    </recommendedName>
</protein>
<dbReference type="Gene3D" id="3.90.70.20">
    <property type="match status" value="1"/>
</dbReference>
<evidence type="ECO:0000313" key="2">
    <source>
        <dbReference type="Proteomes" id="UP000284119"/>
    </source>
</evidence>
<comment type="caution">
    <text evidence="1">The sequence shown here is derived from an EMBL/GenBank/DDBJ whole genome shotgun (WGS) entry which is preliminary data.</text>
</comment>
<keyword evidence="2" id="KW-1185">Reference proteome</keyword>
<gene>
    <name evidence="1" type="ORF">D5396_05945</name>
</gene>
<dbReference type="Proteomes" id="UP000284119">
    <property type="component" value="Unassembled WGS sequence"/>
</dbReference>
<organism evidence="1 2">
    <name type="scientific">Rahnella inusitata</name>
    <dbReference type="NCBI Taxonomy" id="58169"/>
    <lineage>
        <taxon>Bacteria</taxon>
        <taxon>Pseudomonadati</taxon>
        <taxon>Pseudomonadota</taxon>
        <taxon>Gammaproteobacteria</taxon>
        <taxon>Enterobacterales</taxon>
        <taxon>Yersiniaceae</taxon>
        <taxon>Rahnella</taxon>
    </lineage>
</organism>
<accession>A0ABX9P2G4</accession>
<reference evidence="1 2" key="1">
    <citation type="submission" date="2018-09" db="EMBL/GenBank/DDBJ databases">
        <authorList>
            <person name="Le Fleche-Mateos A."/>
        </authorList>
    </citation>
    <scope>NUCLEOTIDE SEQUENCE [LARGE SCALE GENOMIC DNA]</scope>
    <source>
        <strain evidence="1 2">DSM 30078</strain>
    </source>
</reference>
<name>A0ABX9P2G4_9GAMM</name>
<dbReference type="EMBL" id="RAHG01000002">
    <property type="protein sequence ID" value="RJT14997.1"/>
    <property type="molecule type" value="Genomic_DNA"/>
</dbReference>
<sequence>MELIISFETQYQKFIETHNSRGFCMGFCLTWLGDVLKDRPVTIQKNFLQTWLPAWFTSTPPQMHARIPVEKQEFQNFLERVMRRHVNYETRANGRLLIKEGHSGGKVSPAEFTVNYKNNRQRELEIINGVPGLVYSYHELNNLLSAKGVKYSGKPSGAIFGVAVPGPEGGMHAVATISLAPEEIYYLDPNIGLFKVNKQFSLMDINSKIQNTYRGAQVLAQIIITRK</sequence>